<evidence type="ECO:0000259" key="2">
    <source>
        <dbReference type="Pfam" id="PF09335"/>
    </source>
</evidence>
<dbReference type="OrthoDB" id="9810270at2"/>
<dbReference type="PANTHER" id="PTHR42709">
    <property type="entry name" value="ALKALINE PHOSPHATASE LIKE PROTEIN"/>
    <property type="match status" value="1"/>
</dbReference>
<evidence type="ECO:0000313" key="3">
    <source>
        <dbReference type="EMBL" id="RUO77388.1"/>
    </source>
</evidence>
<sequence length="195" mass="21853">MKIFSALYDRVLQWTQHPKADWLLAALSFTESVIFPIPPDVMLAPMAMTQPKRAWRLAGLTTIASVAGGILGYLLGYWAYESLVLPAVESLGYQQKLEQVTEWFKHYGIWIVFIAGFSPIPYKLFTVTAGVMQMAFLPFVIASAISRGLRFYLVAWLLKTGGPAMAVKLRLYVDRIGWGVVVLAVLGYVIYRASR</sequence>
<feature type="transmembrane region" description="Helical" evidence="1">
    <location>
        <begin position="57"/>
        <end position="80"/>
    </location>
</feature>
<reference evidence="3 4" key="1">
    <citation type="journal article" date="2011" name="Front. Microbiol.">
        <title>Genomic signatures of strain selection and enhancement in Bacillus atrophaeus var. globigii, a historical biowarfare simulant.</title>
        <authorList>
            <person name="Gibbons H.S."/>
            <person name="Broomall S.M."/>
            <person name="McNew L.A."/>
            <person name="Daligault H."/>
            <person name="Chapman C."/>
            <person name="Bruce D."/>
            <person name="Karavis M."/>
            <person name="Krepps M."/>
            <person name="McGregor P.A."/>
            <person name="Hong C."/>
            <person name="Park K.H."/>
            <person name="Akmal A."/>
            <person name="Feldman A."/>
            <person name="Lin J.S."/>
            <person name="Chang W.E."/>
            <person name="Higgs B.W."/>
            <person name="Demirev P."/>
            <person name="Lindquist J."/>
            <person name="Liem A."/>
            <person name="Fochler E."/>
            <person name="Read T.D."/>
            <person name="Tapia R."/>
            <person name="Johnson S."/>
            <person name="Bishop-Lilly K.A."/>
            <person name="Detter C."/>
            <person name="Han C."/>
            <person name="Sozhamannan S."/>
            <person name="Rosenzweig C.N."/>
            <person name="Skowronski E.W."/>
        </authorList>
    </citation>
    <scope>NUCLEOTIDE SEQUENCE [LARGE SCALE GENOMIC DNA]</scope>
    <source>
        <strain evidence="3 4">CL-SP19</strain>
    </source>
</reference>
<evidence type="ECO:0000256" key="1">
    <source>
        <dbReference type="SAM" id="Phobius"/>
    </source>
</evidence>
<proteinExistence type="predicted"/>
<protein>
    <recommendedName>
        <fullName evidence="2">VTT domain-containing protein</fullName>
    </recommendedName>
</protein>
<dbReference type="InterPro" id="IPR051311">
    <property type="entry name" value="DedA_domain"/>
</dbReference>
<dbReference type="Proteomes" id="UP000287908">
    <property type="component" value="Unassembled WGS sequence"/>
</dbReference>
<accession>A0A432ZHE8</accession>
<keyword evidence="4" id="KW-1185">Reference proteome</keyword>
<dbReference type="PANTHER" id="PTHR42709:SF11">
    <property type="entry name" value="DEDA FAMILY PROTEIN"/>
    <property type="match status" value="1"/>
</dbReference>
<dbReference type="RefSeq" id="WP_126783661.1">
    <property type="nucleotide sequence ID" value="NZ_PIQF01000001.1"/>
</dbReference>
<feature type="transmembrane region" description="Helical" evidence="1">
    <location>
        <begin position="107"/>
        <end position="124"/>
    </location>
</feature>
<name>A0A432ZHE8_9GAMM</name>
<dbReference type="EMBL" id="PIQF01000001">
    <property type="protein sequence ID" value="RUO77388.1"/>
    <property type="molecule type" value="Genomic_DNA"/>
</dbReference>
<keyword evidence="1" id="KW-0472">Membrane</keyword>
<gene>
    <name evidence="3" type="ORF">CWI81_02585</name>
</gene>
<feature type="domain" description="VTT" evidence="2">
    <location>
        <begin position="38"/>
        <end position="155"/>
    </location>
</feature>
<dbReference type="Pfam" id="PF09335">
    <property type="entry name" value="VTT_dom"/>
    <property type="match status" value="1"/>
</dbReference>
<dbReference type="GO" id="GO:0005886">
    <property type="term" value="C:plasma membrane"/>
    <property type="evidence" value="ECO:0007669"/>
    <property type="project" value="UniProtKB-ARBA"/>
</dbReference>
<keyword evidence="1" id="KW-1133">Transmembrane helix</keyword>
<organism evidence="3 4">
    <name type="scientific">Idiomarina seosinensis</name>
    <dbReference type="NCBI Taxonomy" id="281739"/>
    <lineage>
        <taxon>Bacteria</taxon>
        <taxon>Pseudomonadati</taxon>
        <taxon>Pseudomonadota</taxon>
        <taxon>Gammaproteobacteria</taxon>
        <taxon>Alteromonadales</taxon>
        <taxon>Idiomarinaceae</taxon>
        <taxon>Idiomarina</taxon>
    </lineage>
</organism>
<dbReference type="AlphaFoldDB" id="A0A432ZHE8"/>
<feature type="transmembrane region" description="Helical" evidence="1">
    <location>
        <begin position="136"/>
        <end position="156"/>
    </location>
</feature>
<evidence type="ECO:0000313" key="4">
    <source>
        <dbReference type="Proteomes" id="UP000287908"/>
    </source>
</evidence>
<comment type="caution">
    <text evidence="3">The sequence shown here is derived from an EMBL/GenBank/DDBJ whole genome shotgun (WGS) entry which is preliminary data.</text>
</comment>
<feature type="transmembrane region" description="Helical" evidence="1">
    <location>
        <begin position="176"/>
        <end position="194"/>
    </location>
</feature>
<dbReference type="InterPro" id="IPR032816">
    <property type="entry name" value="VTT_dom"/>
</dbReference>
<keyword evidence="1" id="KW-0812">Transmembrane</keyword>